<comment type="caution">
    <text evidence="3">The sequence shown here is derived from an EMBL/GenBank/DDBJ whole genome shotgun (WGS) entry which is preliminary data.</text>
</comment>
<evidence type="ECO:0000313" key="4">
    <source>
        <dbReference type="Proteomes" id="UP001443914"/>
    </source>
</evidence>
<organism evidence="3 4">
    <name type="scientific">Saponaria officinalis</name>
    <name type="common">Common soapwort</name>
    <name type="synonym">Lychnis saponaria</name>
    <dbReference type="NCBI Taxonomy" id="3572"/>
    <lineage>
        <taxon>Eukaryota</taxon>
        <taxon>Viridiplantae</taxon>
        <taxon>Streptophyta</taxon>
        <taxon>Embryophyta</taxon>
        <taxon>Tracheophyta</taxon>
        <taxon>Spermatophyta</taxon>
        <taxon>Magnoliopsida</taxon>
        <taxon>eudicotyledons</taxon>
        <taxon>Gunneridae</taxon>
        <taxon>Pentapetalae</taxon>
        <taxon>Caryophyllales</taxon>
        <taxon>Caryophyllaceae</taxon>
        <taxon>Caryophylleae</taxon>
        <taxon>Saponaria</taxon>
    </lineage>
</organism>
<evidence type="ECO:0000259" key="2">
    <source>
        <dbReference type="Pfam" id="PF03732"/>
    </source>
</evidence>
<protein>
    <recommendedName>
        <fullName evidence="2">Retrotransposon gag domain-containing protein</fullName>
    </recommendedName>
</protein>
<dbReference type="InterPro" id="IPR005162">
    <property type="entry name" value="Retrotrans_gag_dom"/>
</dbReference>
<reference evidence="3" key="1">
    <citation type="submission" date="2024-03" db="EMBL/GenBank/DDBJ databases">
        <title>WGS assembly of Saponaria officinalis var. Norfolk2.</title>
        <authorList>
            <person name="Jenkins J."/>
            <person name="Shu S."/>
            <person name="Grimwood J."/>
            <person name="Barry K."/>
            <person name="Goodstein D."/>
            <person name="Schmutz J."/>
            <person name="Leebens-Mack J."/>
            <person name="Osbourn A."/>
        </authorList>
    </citation>
    <scope>NUCLEOTIDE SEQUENCE [LARGE SCALE GENOMIC DNA]</scope>
    <source>
        <strain evidence="3">JIC</strain>
    </source>
</reference>
<gene>
    <name evidence="3" type="ORF">RND81_07G179200</name>
</gene>
<name>A0AAW1JTV9_SAPOF</name>
<keyword evidence="4" id="KW-1185">Reference proteome</keyword>
<dbReference type="PANTHER" id="PTHR37610">
    <property type="entry name" value="CCHC-TYPE DOMAIN-CONTAINING PROTEIN"/>
    <property type="match status" value="1"/>
</dbReference>
<feature type="compositionally biased region" description="Low complexity" evidence="1">
    <location>
        <begin position="302"/>
        <end position="313"/>
    </location>
</feature>
<feature type="domain" description="Retrotransposon gag" evidence="2">
    <location>
        <begin position="52"/>
        <end position="108"/>
    </location>
</feature>
<evidence type="ECO:0000313" key="3">
    <source>
        <dbReference type="EMBL" id="KAK9707200.1"/>
    </source>
</evidence>
<feature type="compositionally biased region" description="Basic and acidic residues" evidence="1">
    <location>
        <begin position="280"/>
        <end position="290"/>
    </location>
</feature>
<dbReference type="Pfam" id="PF03732">
    <property type="entry name" value="Retrotrans_gag"/>
    <property type="match status" value="1"/>
</dbReference>
<dbReference type="EMBL" id="JBDFQZ010000007">
    <property type="protein sequence ID" value="KAK9707200.1"/>
    <property type="molecule type" value="Genomic_DNA"/>
</dbReference>
<proteinExistence type="predicted"/>
<sequence>MAKGKLGYIDGTITKPPDGSDKLGSWTETNALVTSWILASIESTLRSQISIKPEAITVWNDVKNRFSQDNEARIYQLESELLACRQGPTENLMAYYGRMTSIWDSILEHDPLPTCSCNPCVCQWVSLMTTRRNKRRVRAFLLGLDERFTNIRSQILGITPLPSLDLIYNRLLQDEGVRNLSASKQETIPDAIAFAARINAGSRNSGGGGGGGGGDNRNDRRNSTEPSKYFCIACQRSGHSLKFCYRVTGRFPETWTGPRDRIYLDPNATDLTNAVFVPDPRGKSASDRSKQPSSGPKANMVSGNSAAAGTSSSRPPLNKFDKLDLNSLTPSELEELGSLWQAHKSDAEGDRLDENASLSVIPLAKRDGASMI</sequence>
<dbReference type="AlphaFoldDB" id="A0AAW1JTV9"/>
<dbReference type="Proteomes" id="UP001443914">
    <property type="component" value="Unassembled WGS sequence"/>
</dbReference>
<evidence type="ECO:0000256" key="1">
    <source>
        <dbReference type="SAM" id="MobiDB-lite"/>
    </source>
</evidence>
<accession>A0AAW1JTV9</accession>
<feature type="region of interest" description="Disordered" evidence="1">
    <location>
        <begin position="273"/>
        <end position="323"/>
    </location>
</feature>
<dbReference type="PANTHER" id="PTHR37610:SF101">
    <property type="entry name" value="(RAPE) HYPOTHETICAL PROTEIN"/>
    <property type="match status" value="1"/>
</dbReference>